<feature type="transmembrane region" description="Helical" evidence="7">
    <location>
        <begin position="159"/>
        <end position="184"/>
    </location>
</feature>
<evidence type="ECO:0000256" key="8">
    <source>
        <dbReference type="SAM" id="MobiDB-lite"/>
    </source>
</evidence>
<dbReference type="EMBL" id="CP007055">
    <property type="protein sequence ID" value="AHF99470.1"/>
    <property type="molecule type" value="Genomic_DNA"/>
</dbReference>
<accession>W0JL48</accession>
<dbReference type="RefSeq" id="WP_049952714.1">
    <property type="nucleotide sequence ID" value="NZ_CP007055.1"/>
</dbReference>
<evidence type="ECO:0000313" key="10">
    <source>
        <dbReference type="EMBL" id="AHF99470.1"/>
    </source>
</evidence>
<keyword evidence="3" id="KW-1003">Cell membrane</keyword>
<keyword evidence="11" id="KW-1185">Reference proteome</keyword>
<dbReference type="GO" id="GO:0055085">
    <property type="term" value="P:transmembrane transport"/>
    <property type="evidence" value="ECO:0007669"/>
    <property type="project" value="InterPro"/>
</dbReference>
<evidence type="ECO:0000256" key="2">
    <source>
        <dbReference type="ARBA" id="ARBA00022448"/>
    </source>
</evidence>
<dbReference type="PATRIC" id="fig|797299.3.peg.1504"/>
<dbReference type="PANTHER" id="PTHR32243:SF18">
    <property type="entry name" value="INNER MEMBRANE ABC TRANSPORTER PERMEASE PROTEIN YCJP"/>
    <property type="match status" value="1"/>
</dbReference>
<dbReference type="GO" id="GO:0005886">
    <property type="term" value="C:plasma membrane"/>
    <property type="evidence" value="ECO:0007669"/>
    <property type="project" value="UniProtKB-SubCell"/>
</dbReference>
<evidence type="ECO:0000256" key="5">
    <source>
        <dbReference type="ARBA" id="ARBA00022989"/>
    </source>
</evidence>
<evidence type="ECO:0000313" key="11">
    <source>
        <dbReference type="Proteomes" id="UP000019024"/>
    </source>
</evidence>
<proteinExistence type="inferred from homology"/>
<dbReference type="InterPro" id="IPR035906">
    <property type="entry name" value="MetI-like_sf"/>
</dbReference>
<keyword evidence="2 7" id="KW-0813">Transport</keyword>
<dbReference type="AlphaFoldDB" id="W0JL48"/>
<feature type="transmembrane region" description="Helical" evidence="7">
    <location>
        <begin position="341"/>
        <end position="363"/>
    </location>
</feature>
<dbReference type="PANTHER" id="PTHR32243">
    <property type="entry name" value="MALTOSE TRANSPORT SYSTEM PERMEASE-RELATED"/>
    <property type="match status" value="1"/>
</dbReference>
<dbReference type="Gene3D" id="1.10.3720.10">
    <property type="entry name" value="MetI-like"/>
    <property type="match status" value="1"/>
</dbReference>
<evidence type="ECO:0000256" key="1">
    <source>
        <dbReference type="ARBA" id="ARBA00004651"/>
    </source>
</evidence>
<dbReference type="STRING" id="797299.HALLA_12415"/>
<keyword evidence="4 7" id="KW-0812">Transmembrane</keyword>
<evidence type="ECO:0000256" key="4">
    <source>
        <dbReference type="ARBA" id="ARBA00022692"/>
    </source>
</evidence>
<organism evidence="10 11">
    <name type="scientific">Halostagnicola larsenii XH-48</name>
    <dbReference type="NCBI Taxonomy" id="797299"/>
    <lineage>
        <taxon>Archaea</taxon>
        <taxon>Methanobacteriati</taxon>
        <taxon>Methanobacteriota</taxon>
        <taxon>Stenosarchaea group</taxon>
        <taxon>Halobacteria</taxon>
        <taxon>Halobacteriales</taxon>
        <taxon>Natrialbaceae</taxon>
        <taxon>Halostagnicola</taxon>
    </lineage>
</organism>
<feature type="transmembrane region" description="Helical" evidence="7">
    <location>
        <begin position="102"/>
        <end position="122"/>
    </location>
</feature>
<dbReference type="KEGG" id="hlr:HALLA_12415"/>
<reference evidence="10 11" key="1">
    <citation type="submission" date="2014-01" db="EMBL/GenBank/DDBJ databases">
        <authorList>
            <consortium name="DOE Joint Genome Institute"/>
            <person name="Anderson I."/>
            <person name="Huntemann M."/>
            <person name="Han J."/>
            <person name="Chen A."/>
            <person name="Kyrpides N."/>
            <person name="Mavromatis K."/>
            <person name="Markowitz V."/>
            <person name="Palaniappan K."/>
            <person name="Ivanova N."/>
            <person name="Schaumberg A."/>
            <person name="Pati A."/>
            <person name="Liolios K."/>
            <person name="Nordberg H.P."/>
            <person name="Cantor M.N."/>
            <person name="Hua S.X."/>
            <person name="Woyke T."/>
        </authorList>
    </citation>
    <scope>NUCLEOTIDE SEQUENCE [LARGE SCALE GENOMIC DNA]</scope>
    <source>
        <strain evidence="10 11">XH-48</strain>
    </source>
</reference>
<protein>
    <submittedName>
        <fullName evidence="10">Sugar ABC transporter permease</fullName>
    </submittedName>
</protein>
<feature type="transmembrane region" description="Helical" evidence="7">
    <location>
        <begin position="283"/>
        <end position="308"/>
    </location>
</feature>
<dbReference type="InterPro" id="IPR000515">
    <property type="entry name" value="MetI-like"/>
</dbReference>
<feature type="compositionally biased region" description="Acidic residues" evidence="8">
    <location>
        <begin position="1"/>
        <end position="14"/>
    </location>
</feature>
<dbReference type="HOGENOM" id="CLU_016047_1_2_2"/>
<dbReference type="CDD" id="cd06261">
    <property type="entry name" value="TM_PBP2"/>
    <property type="match status" value="1"/>
</dbReference>
<comment type="similarity">
    <text evidence="7">Belongs to the binding-protein-dependent transport system permease family.</text>
</comment>
<dbReference type="PROSITE" id="PS50928">
    <property type="entry name" value="ABC_TM1"/>
    <property type="match status" value="1"/>
</dbReference>
<evidence type="ECO:0000256" key="3">
    <source>
        <dbReference type="ARBA" id="ARBA00022475"/>
    </source>
</evidence>
<evidence type="ECO:0000256" key="6">
    <source>
        <dbReference type="ARBA" id="ARBA00023136"/>
    </source>
</evidence>
<comment type="subcellular location">
    <subcellularLocation>
        <location evidence="1 7">Cell membrane</location>
        <topology evidence="1 7">Multi-pass membrane protein</topology>
    </subcellularLocation>
</comment>
<feature type="transmembrane region" description="Helical" evidence="7">
    <location>
        <begin position="242"/>
        <end position="262"/>
    </location>
</feature>
<name>W0JL48_9EURY</name>
<dbReference type="eggNOG" id="arCOG00159">
    <property type="taxonomic scope" value="Archaea"/>
</dbReference>
<feature type="transmembrane region" description="Helical" evidence="7">
    <location>
        <begin position="196"/>
        <end position="215"/>
    </location>
</feature>
<dbReference type="SUPFAM" id="SSF161098">
    <property type="entry name" value="MetI-like"/>
    <property type="match status" value="1"/>
</dbReference>
<dbReference type="Pfam" id="PF00528">
    <property type="entry name" value="BPD_transp_1"/>
    <property type="match status" value="1"/>
</dbReference>
<dbReference type="GeneID" id="25145244"/>
<keyword evidence="6 7" id="KW-0472">Membrane</keyword>
<feature type="region of interest" description="Disordered" evidence="8">
    <location>
        <begin position="1"/>
        <end position="80"/>
    </location>
</feature>
<dbReference type="Proteomes" id="UP000019024">
    <property type="component" value="Chromosome"/>
</dbReference>
<evidence type="ECO:0000259" key="9">
    <source>
        <dbReference type="PROSITE" id="PS50928"/>
    </source>
</evidence>
<keyword evidence="5 7" id="KW-1133">Transmembrane helix</keyword>
<feature type="domain" description="ABC transmembrane type-1" evidence="9">
    <location>
        <begin position="160"/>
        <end position="364"/>
    </location>
</feature>
<sequence>MTDDSTTSDDEYESTPEGLDAGASTDADPEDRTGVENGHPATRAADGGPGNVKVADGGTANRETEDSKTTVGGSEDEPLRRGPFQRWVADSISNPGRVYRSMFYVATIFFLLTTLFPFYWLLMVALTPEGRQQDIFLTPNGFNPGAFVEVFQVIPFHRYMFNSFVIATASTIVVLVIASLAGYAFGRLEFPGKLPLLLLVLVISFFPPAAFFIPLNDLFNTPVGILEPITGNGTLYNTPGAMVLPLSAIFMPLAIFILTTFYSQIPDGLEDAARVEGTTRLGALFRVIIPLSAPGVATAGVLTFIAVYNEFFFSFLMTDGQPQNWAPILEGILGYQGQYEVMYHLMAASSIIGVIPVAILVIVAQERIVSGLTAGALKE</sequence>
<gene>
    <name evidence="10" type="ORF">HALLA_12415</name>
</gene>
<evidence type="ECO:0000256" key="7">
    <source>
        <dbReference type="RuleBase" id="RU363032"/>
    </source>
</evidence>
<dbReference type="InterPro" id="IPR050901">
    <property type="entry name" value="BP-dep_ABC_trans_perm"/>
</dbReference>